<proteinExistence type="predicted"/>
<dbReference type="AlphaFoldDB" id="A0A3P7MJ63"/>
<dbReference type="Proteomes" id="UP000281553">
    <property type="component" value="Unassembled WGS sequence"/>
</dbReference>
<dbReference type="EMBL" id="UYRU01068697">
    <property type="protein sequence ID" value="VDN17951.1"/>
    <property type="molecule type" value="Genomic_DNA"/>
</dbReference>
<dbReference type="InterPro" id="IPR029033">
    <property type="entry name" value="His_PPase_superfam"/>
</dbReference>
<gene>
    <name evidence="1" type="ORF">DILT_LOCUS13058</name>
</gene>
<dbReference type="SUPFAM" id="SSF53254">
    <property type="entry name" value="Phosphoglycerate mutase-like"/>
    <property type="match status" value="1"/>
</dbReference>
<evidence type="ECO:0000313" key="1">
    <source>
        <dbReference type="EMBL" id="VDN17951.1"/>
    </source>
</evidence>
<accession>A0A3P7MJ63</accession>
<evidence type="ECO:0000313" key="2">
    <source>
        <dbReference type="Proteomes" id="UP000281553"/>
    </source>
</evidence>
<dbReference type="OrthoDB" id="414418at2759"/>
<keyword evidence="2" id="KW-1185">Reference proteome</keyword>
<protein>
    <submittedName>
        <fullName evidence="1">Uncharacterized protein</fullName>
    </submittedName>
</protein>
<dbReference type="Gene3D" id="3.40.50.1240">
    <property type="entry name" value="Phosphoglycerate mutase-like"/>
    <property type="match status" value="1"/>
</dbReference>
<reference evidence="1 2" key="1">
    <citation type="submission" date="2018-11" db="EMBL/GenBank/DDBJ databases">
        <authorList>
            <consortium name="Pathogen Informatics"/>
        </authorList>
    </citation>
    <scope>NUCLEOTIDE SEQUENCE [LARGE SCALE GENOMIC DNA]</scope>
</reference>
<name>A0A3P7MJ63_DIBLA</name>
<sequence length="196" mass="21028">MTIAVMQQMSTRKCLGVCRIPAVPASLVTHANLTDPLQSPSPDASTGCPADAAAVGTNIPARNWSSVSSPAASETTFRRLTLRGQQLLYKPGSAVKMKADSSASAPNLFSSMFGILSRRGSGPKDGNQRRLFVMRHAERVDLCFGRLYRRSNLNLPPRLHNREDLVDHVLDAPLTQIGVFVAAASGKALAEAGVRF</sequence>
<feature type="non-terminal residue" evidence="1">
    <location>
        <position position="196"/>
    </location>
</feature>
<organism evidence="1 2">
    <name type="scientific">Dibothriocephalus latus</name>
    <name type="common">Fish tapeworm</name>
    <name type="synonym">Diphyllobothrium latum</name>
    <dbReference type="NCBI Taxonomy" id="60516"/>
    <lineage>
        <taxon>Eukaryota</taxon>
        <taxon>Metazoa</taxon>
        <taxon>Spiralia</taxon>
        <taxon>Lophotrochozoa</taxon>
        <taxon>Platyhelminthes</taxon>
        <taxon>Cestoda</taxon>
        <taxon>Eucestoda</taxon>
        <taxon>Diphyllobothriidea</taxon>
        <taxon>Diphyllobothriidae</taxon>
        <taxon>Dibothriocephalus</taxon>
    </lineage>
</organism>